<reference evidence="3" key="1">
    <citation type="submission" date="2020-03" db="EMBL/GenBank/DDBJ databases">
        <authorList>
            <person name="Chebbi M.A."/>
            <person name="Drezen J.M."/>
        </authorList>
    </citation>
    <scope>NUCLEOTIDE SEQUENCE</scope>
    <source>
        <tissue evidence="3">Whole body</tissue>
    </source>
</reference>
<dbReference type="OrthoDB" id="10266039at2759"/>
<evidence type="ECO:0000313" key="3">
    <source>
        <dbReference type="EMBL" id="KAG8037086.1"/>
    </source>
</evidence>
<sequence length="331" mass="37782">MIIIIIFFVSINTAMSANKFEFSELTELISESDEEPVWQEDAYTEFGKWMDGWETRRRRSAGHDWAIIALGHRSIIKGFYVDTGYFTGNHAPRFSIQAARLAENVPQTELQPGYEATRRQNFHSTSTEQWTHLRLNLFPDGGIARLRAYGLIIPQKPREFAERIDLVAQQNGGVCEEYSNAHYGHPRNLIKSGNSSSMKDGWETARRLDRPPIIQIDDSGILQFSGSEWAIFRLGYVGTVDTIEVDTAYFRGNFPDSVKVEGTLAPDVANKILNWKIILPTQKLSPNRLHIYTNITWPGPVSHIRIIINPDGGISRFRFWGHPENENFQVN</sequence>
<dbReference type="EMBL" id="JAAOIC020000048">
    <property type="protein sequence ID" value="KAG8037086.1"/>
    <property type="molecule type" value="Genomic_DNA"/>
</dbReference>
<reference evidence="3" key="2">
    <citation type="submission" date="2021-04" db="EMBL/GenBank/DDBJ databases">
        <title>Genome-wide patterns of bracovirus chromosomal integration into multiple host tissues during parasitism.</title>
        <authorList>
            <person name="Chebbi M.A.C."/>
        </authorList>
    </citation>
    <scope>NUCLEOTIDE SEQUENCE</scope>
    <source>
        <tissue evidence="3">Whole body</tissue>
    </source>
</reference>
<accession>A0A8J5R881</accession>
<dbReference type="PANTHER" id="PTHR12045:SF3">
    <property type="entry name" value="INACTIVE ALLANTOICASE-RELATED"/>
    <property type="match status" value="1"/>
</dbReference>
<dbReference type="InterPro" id="IPR015908">
    <property type="entry name" value="Allantoicase_dom"/>
</dbReference>
<comment type="caution">
    <text evidence="3">The sequence shown here is derived from an EMBL/GenBank/DDBJ whole genome shotgun (WGS) entry which is preliminary data.</text>
</comment>
<dbReference type="AlphaFoldDB" id="A0A8J5R881"/>
<proteinExistence type="inferred from homology"/>
<protein>
    <recommendedName>
        <fullName evidence="2">Allantoicase domain-containing protein</fullName>
    </recommendedName>
</protein>
<name>A0A8J5R881_9HYME</name>
<feature type="chain" id="PRO_5035314985" description="Allantoicase domain-containing protein" evidence="1">
    <location>
        <begin position="17"/>
        <end position="331"/>
    </location>
</feature>
<evidence type="ECO:0000259" key="2">
    <source>
        <dbReference type="Pfam" id="PF03561"/>
    </source>
</evidence>
<organism evidence="3 4">
    <name type="scientific">Cotesia typhae</name>
    <dbReference type="NCBI Taxonomy" id="2053667"/>
    <lineage>
        <taxon>Eukaryota</taxon>
        <taxon>Metazoa</taxon>
        <taxon>Ecdysozoa</taxon>
        <taxon>Arthropoda</taxon>
        <taxon>Hexapoda</taxon>
        <taxon>Insecta</taxon>
        <taxon>Pterygota</taxon>
        <taxon>Neoptera</taxon>
        <taxon>Endopterygota</taxon>
        <taxon>Hymenoptera</taxon>
        <taxon>Apocrita</taxon>
        <taxon>Ichneumonoidea</taxon>
        <taxon>Braconidae</taxon>
        <taxon>Microgastrinae</taxon>
        <taxon>Cotesia</taxon>
    </lineage>
</organism>
<evidence type="ECO:0000256" key="1">
    <source>
        <dbReference type="SAM" id="SignalP"/>
    </source>
</evidence>
<dbReference type="GO" id="GO:0000256">
    <property type="term" value="P:allantoin catabolic process"/>
    <property type="evidence" value="ECO:0007669"/>
    <property type="project" value="InterPro"/>
</dbReference>
<keyword evidence="4" id="KW-1185">Reference proteome</keyword>
<dbReference type="GO" id="GO:0004037">
    <property type="term" value="F:allantoicase activity"/>
    <property type="evidence" value="ECO:0007669"/>
    <property type="project" value="InterPro"/>
</dbReference>
<dbReference type="PIRSF" id="PIRSF016516">
    <property type="entry name" value="Allantoicase"/>
    <property type="match status" value="1"/>
</dbReference>
<dbReference type="Proteomes" id="UP000729913">
    <property type="component" value="Unassembled WGS sequence"/>
</dbReference>
<dbReference type="InterPro" id="IPR005164">
    <property type="entry name" value="Allantoicase"/>
</dbReference>
<dbReference type="PANTHER" id="PTHR12045">
    <property type="entry name" value="ALLANTOICASE"/>
    <property type="match status" value="1"/>
</dbReference>
<evidence type="ECO:0000313" key="4">
    <source>
        <dbReference type="Proteomes" id="UP000729913"/>
    </source>
</evidence>
<dbReference type="HAMAP" id="MF_00813">
    <property type="entry name" value="Allantoicase"/>
    <property type="match status" value="1"/>
</dbReference>
<dbReference type="Pfam" id="PF03561">
    <property type="entry name" value="Allantoicase"/>
    <property type="match status" value="2"/>
</dbReference>
<feature type="domain" description="Allantoicase" evidence="2">
    <location>
        <begin position="16"/>
        <end position="151"/>
    </location>
</feature>
<feature type="signal peptide" evidence="1">
    <location>
        <begin position="1"/>
        <end position="16"/>
    </location>
</feature>
<feature type="domain" description="Allantoicase" evidence="2">
    <location>
        <begin position="172"/>
        <end position="323"/>
    </location>
</feature>
<dbReference type="FunFam" id="2.60.120.260:FF:000077">
    <property type="entry name" value="Probable allantoicase"/>
    <property type="match status" value="1"/>
</dbReference>
<keyword evidence="1" id="KW-0732">Signal</keyword>
<gene>
    <name evidence="3" type="ORF">G9C98_004408</name>
</gene>
<dbReference type="NCBIfam" id="TIGR02961">
    <property type="entry name" value="allantoicase"/>
    <property type="match status" value="1"/>
</dbReference>